<dbReference type="Proteomes" id="UP000078559">
    <property type="component" value="Chromosome 2"/>
</dbReference>
<name>A0A194VRC4_CYTMA</name>
<protein>
    <submittedName>
        <fullName evidence="1">Uncharacterized protein</fullName>
    </submittedName>
</protein>
<sequence>MIPAAAPPPCAAALLPELFRRAGGLADRAGTLVGGEAVESVHIAKDFKILSAPEINVGISSRILTAGASTDYGDDDPRQG</sequence>
<organism evidence="1 2">
    <name type="scientific">Cytospora mali</name>
    <name type="common">Apple Valsa canker fungus</name>
    <name type="synonym">Valsa mali</name>
    <dbReference type="NCBI Taxonomy" id="578113"/>
    <lineage>
        <taxon>Eukaryota</taxon>
        <taxon>Fungi</taxon>
        <taxon>Dikarya</taxon>
        <taxon>Ascomycota</taxon>
        <taxon>Pezizomycotina</taxon>
        <taxon>Sordariomycetes</taxon>
        <taxon>Sordariomycetidae</taxon>
        <taxon>Diaporthales</taxon>
        <taxon>Cytosporaceae</taxon>
        <taxon>Cytospora</taxon>
    </lineage>
</organism>
<proteinExistence type="predicted"/>
<gene>
    <name evidence="1" type="ORF">VM1G_11449</name>
</gene>
<evidence type="ECO:0000313" key="1">
    <source>
        <dbReference type="EMBL" id="KUI66547.1"/>
    </source>
</evidence>
<accession>A0A194VRC4</accession>
<keyword evidence="2" id="KW-1185">Reference proteome</keyword>
<dbReference type="AlphaFoldDB" id="A0A194VRC4"/>
<reference evidence="1" key="1">
    <citation type="submission" date="2014-12" db="EMBL/GenBank/DDBJ databases">
        <title>Genome Sequence of Valsa Canker Pathogens Uncovers a Specific Adaption of Colonization on Woody Bark.</title>
        <authorList>
            <person name="Yin Z."/>
            <person name="Liu H."/>
            <person name="Gao X."/>
            <person name="Li Z."/>
            <person name="Song N."/>
            <person name="Ke X."/>
            <person name="Dai Q."/>
            <person name="Wu Y."/>
            <person name="Sun Y."/>
            <person name="Xu J.-R."/>
            <person name="Kang Z.K."/>
            <person name="Wang L."/>
            <person name="Huang L."/>
        </authorList>
    </citation>
    <scope>NUCLEOTIDE SEQUENCE [LARGE SCALE GENOMIC DNA]</scope>
    <source>
        <strain evidence="1">03-8</strain>
    </source>
</reference>
<dbReference type="EMBL" id="CM003099">
    <property type="protein sequence ID" value="KUI66547.1"/>
    <property type="molecule type" value="Genomic_DNA"/>
</dbReference>
<evidence type="ECO:0000313" key="2">
    <source>
        <dbReference type="Proteomes" id="UP000078559"/>
    </source>
</evidence>